<evidence type="ECO:0000256" key="3">
    <source>
        <dbReference type="ARBA" id="ARBA00022737"/>
    </source>
</evidence>
<dbReference type="PANTHER" id="PTHR11959:SF1">
    <property type="entry name" value="4-HYDROXYPHENYLPYRUVATE DIOXYGENASE"/>
    <property type="match status" value="1"/>
</dbReference>
<name>A0A810NBM9_9ACTN</name>
<organism evidence="7 8">
    <name type="scientific">Polymorphospora rubra</name>
    <dbReference type="NCBI Taxonomy" id="338584"/>
    <lineage>
        <taxon>Bacteria</taxon>
        <taxon>Bacillati</taxon>
        <taxon>Actinomycetota</taxon>
        <taxon>Actinomycetes</taxon>
        <taxon>Micromonosporales</taxon>
        <taxon>Micromonosporaceae</taxon>
        <taxon>Polymorphospora</taxon>
    </lineage>
</organism>
<dbReference type="Proteomes" id="UP000680866">
    <property type="component" value="Chromosome"/>
</dbReference>
<proteinExistence type="inferred from homology"/>
<gene>
    <name evidence="7" type="ORF">Prubr_65200</name>
</gene>
<dbReference type="PROSITE" id="PS51819">
    <property type="entry name" value="VOC"/>
    <property type="match status" value="2"/>
</dbReference>
<keyword evidence="7" id="KW-0223">Dioxygenase</keyword>
<keyword evidence="4 5" id="KW-0408">Iron</keyword>
<sequence>MTADREESAMTVQDIAYTELYTDDHAGAVDQFSSALGFLPVAESRDDTSTSTLLRQGDVKIVVTSGDAVAPFVDRHGAGIADIALSCDDVTATYTAALAAGATVAPKRFGVPAMAGFGEVVHSLVPTTATAPDARPAGRRWIALPPDAPGTEGPARLLDHVAICLPGGTLDEYADRYTATLGLTRYSSAYVAVGEQGMDSIVVRSGSGRVIFTLVAPDPAKQPGQLDRFLERNVGPGVQHLAFLVDDIITAVGDYGQRGVEFLTTPASYYDALADRLPAKAGHVDRLRGAQVLADIDEWGYLLQRFTRSPYERNTLFFELIQRQGSRGFGSANIRALYEAVERDRLTTP</sequence>
<dbReference type="InterPro" id="IPR029068">
    <property type="entry name" value="Glyas_Bleomycin-R_OHBP_Dase"/>
</dbReference>
<keyword evidence="7" id="KW-0560">Oxidoreductase</keyword>
<evidence type="ECO:0000256" key="5">
    <source>
        <dbReference type="PIRSR" id="PIRSR009283-1"/>
    </source>
</evidence>
<feature type="binding site" evidence="5">
    <location>
        <position position="319"/>
    </location>
    <ligand>
        <name>Fe cation</name>
        <dbReference type="ChEBI" id="CHEBI:24875"/>
    </ligand>
</feature>
<comment type="cofactor">
    <cofactor evidence="5">
        <name>Fe cation</name>
        <dbReference type="ChEBI" id="CHEBI:24875"/>
    </cofactor>
    <text evidence="5">Binds 1 Fe cation per subunit.</text>
</comment>
<feature type="domain" description="VOC" evidence="6">
    <location>
        <begin position="14"/>
        <end position="146"/>
    </location>
</feature>
<dbReference type="InterPro" id="IPR005956">
    <property type="entry name" value="4OHPhenylPyrv_dOase"/>
</dbReference>
<dbReference type="GO" id="GO:0046872">
    <property type="term" value="F:metal ion binding"/>
    <property type="evidence" value="ECO:0007669"/>
    <property type="project" value="UniProtKB-KW"/>
</dbReference>
<dbReference type="AlphaFoldDB" id="A0A810NBM9"/>
<dbReference type="Pfam" id="PF13669">
    <property type="entry name" value="Glyoxalase_4"/>
    <property type="match status" value="1"/>
</dbReference>
<evidence type="ECO:0000256" key="4">
    <source>
        <dbReference type="ARBA" id="ARBA00023004"/>
    </source>
</evidence>
<dbReference type="PANTHER" id="PTHR11959">
    <property type="entry name" value="4-HYDROXYPHENYLPYRUVATE DIOXYGENASE"/>
    <property type="match status" value="1"/>
</dbReference>
<dbReference type="SUPFAM" id="SSF54593">
    <property type="entry name" value="Glyoxalase/Bleomycin resistance protein/Dihydroxybiphenyl dioxygenase"/>
    <property type="match status" value="1"/>
</dbReference>
<keyword evidence="8" id="KW-1185">Reference proteome</keyword>
<keyword evidence="2 5" id="KW-0479">Metal-binding</keyword>
<evidence type="ECO:0000259" key="6">
    <source>
        <dbReference type="PROSITE" id="PS51819"/>
    </source>
</evidence>
<comment type="similarity">
    <text evidence="1">Belongs to the 4HPPD family.</text>
</comment>
<dbReference type="NCBIfam" id="TIGR01263">
    <property type="entry name" value="4HPPD"/>
    <property type="match status" value="1"/>
</dbReference>
<dbReference type="PIRSF" id="PIRSF009283">
    <property type="entry name" value="HPP_dOase"/>
    <property type="match status" value="1"/>
</dbReference>
<evidence type="ECO:0000256" key="2">
    <source>
        <dbReference type="ARBA" id="ARBA00022723"/>
    </source>
</evidence>
<dbReference type="Gene3D" id="3.10.180.10">
    <property type="entry name" value="2,3-Dihydroxybiphenyl 1,2-Dioxygenase, domain 1"/>
    <property type="match status" value="2"/>
</dbReference>
<reference evidence="7" key="1">
    <citation type="submission" date="2020-08" db="EMBL/GenBank/DDBJ databases">
        <title>Whole genome shotgun sequence of Polymorphospora rubra NBRC 101157.</title>
        <authorList>
            <person name="Komaki H."/>
            <person name="Tamura T."/>
        </authorList>
    </citation>
    <scope>NUCLEOTIDE SEQUENCE</scope>
    <source>
        <strain evidence="7">NBRC 101157</strain>
    </source>
</reference>
<dbReference type="InterPro" id="IPR037523">
    <property type="entry name" value="VOC_core"/>
</dbReference>
<feature type="binding site" evidence="5">
    <location>
        <position position="160"/>
    </location>
    <ligand>
        <name>Fe cation</name>
        <dbReference type="ChEBI" id="CHEBI:24875"/>
    </ligand>
</feature>
<accession>A0A810NBM9</accession>
<dbReference type="KEGG" id="pry:Prubr_65200"/>
<dbReference type="CDD" id="cd07250">
    <property type="entry name" value="HPPD_C_like"/>
    <property type="match status" value="1"/>
</dbReference>
<dbReference type="GO" id="GO:0003868">
    <property type="term" value="F:4-hydroxyphenylpyruvate dioxygenase activity"/>
    <property type="evidence" value="ECO:0007669"/>
    <property type="project" value="InterPro"/>
</dbReference>
<dbReference type="GO" id="GO:0006572">
    <property type="term" value="P:L-tyrosine catabolic process"/>
    <property type="evidence" value="ECO:0007669"/>
    <property type="project" value="TreeGrafter"/>
</dbReference>
<dbReference type="Pfam" id="PF14696">
    <property type="entry name" value="Glyoxalase_5"/>
    <property type="match status" value="1"/>
</dbReference>
<dbReference type="RefSeq" id="WP_212818814.1">
    <property type="nucleotide sequence ID" value="NZ_AP023359.1"/>
</dbReference>
<feature type="domain" description="VOC" evidence="6">
    <location>
        <begin position="157"/>
        <end position="308"/>
    </location>
</feature>
<dbReference type="EMBL" id="AP023359">
    <property type="protein sequence ID" value="BCJ69499.1"/>
    <property type="molecule type" value="Genomic_DNA"/>
</dbReference>
<dbReference type="InterPro" id="IPR041735">
    <property type="entry name" value="4OHPhenylPyrv_dOase_C"/>
</dbReference>
<feature type="binding site" evidence="5">
    <location>
        <position position="240"/>
    </location>
    <ligand>
        <name>Fe cation</name>
        <dbReference type="ChEBI" id="CHEBI:24875"/>
    </ligand>
</feature>
<evidence type="ECO:0000313" key="7">
    <source>
        <dbReference type="EMBL" id="BCJ69499.1"/>
    </source>
</evidence>
<protein>
    <submittedName>
        <fullName evidence="7">4-hydroxyphenylpyruvate dioxygenase</fullName>
    </submittedName>
</protein>
<evidence type="ECO:0000256" key="1">
    <source>
        <dbReference type="ARBA" id="ARBA00005877"/>
    </source>
</evidence>
<evidence type="ECO:0000313" key="8">
    <source>
        <dbReference type="Proteomes" id="UP000680866"/>
    </source>
</evidence>
<keyword evidence="3" id="KW-0677">Repeat</keyword>